<dbReference type="PANTHER" id="PTHR11795:SF445">
    <property type="entry name" value="AMINO ACID ABC TRANSPORTER PERMEASE PROTEIN"/>
    <property type="match status" value="1"/>
</dbReference>
<evidence type="ECO:0000256" key="4">
    <source>
        <dbReference type="ARBA" id="ARBA00022692"/>
    </source>
</evidence>
<comment type="subcellular location">
    <subcellularLocation>
        <location evidence="1">Cell membrane</location>
        <topology evidence="1">Multi-pass membrane protein</topology>
    </subcellularLocation>
</comment>
<keyword evidence="5" id="KW-0029">Amino-acid transport</keyword>
<feature type="transmembrane region" description="Helical" evidence="9">
    <location>
        <begin position="199"/>
        <end position="218"/>
    </location>
</feature>
<comment type="similarity">
    <text evidence="8">Belongs to the binding-protein-dependent transport system permease family. LivHM subfamily.</text>
</comment>
<evidence type="ECO:0000313" key="10">
    <source>
        <dbReference type="EMBL" id="QDY69255.1"/>
    </source>
</evidence>
<evidence type="ECO:0000256" key="1">
    <source>
        <dbReference type="ARBA" id="ARBA00004651"/>
    </source>
</evidence>
<keyword evidence="4 9" id="KW-0812">Transmembrane</keyword>
<evidence type="ECO:0000256" key="6">
    <source>
        <dbReference type="ARBA" id="ARBA00022989"/>
    </source>
</evidence>
<dbReference type="Pfam" id="PF02653">
    <property type="entry name" value="BPD_transp_2"/>
    <property type="match status" value="1"/>
</dbReference>
<feature type="transmembrane region" description="Helical" evidence="9">
    <location>
        <begin position="274"/>
        <end position="291"/>
    </location>
</feature>
<dbReference type="InterPro" id="IPR001851">
    <property type="entry name" value="ABC_transp_permease"/>
</dbReference>
<dbReference type="GO" id="GO:0006865">
    <property type="term" value="P:amino acid transport"/>
    <property type="evidence" value="ECO:0007669"/>
    <property type="project" value="UniProtKB-KW"/>
</dbReference>
<evidence type="ECO:0000256" key="3">
    <source>
        <dbReference type="ARBA" id="ARBA00022475"/>
    </source>
</evidence>
<evidence type="ECO:0000313" key="11">
    <source>
        <dbReference type="Proteomes" id="UP000318483"/>
    </source>
</evidence>
<evidence type="ECO:0000256" key="7">
    <source>
        <dbReference type="ARBA" id="ARBA00023136"/>
    </source>
</evidence>
<dbReference type="Proteomes" id="UP000318483">
    <property type="component" value="Chromosome"/>
</dbReference>
<dbReference type="GO" id="GO:0022857">
    <property type="term" value="F:transmembrane transporter activity"/>
    <property type="evidence" value="ECO:0007669"/>
    <property type="project" value="InterPro"/>
</dbReference>
<evidence type="ECO:0000256" key="2">
    <source>
        <dbReference type="ARBA" id="ARBA00022448"/>
    </source>
</evidence>
<feature type="transmembrane region" description="Helical" evidence="9">
    <location>
        <begin position="64"/>
        <end position="84"/>
    </location>
</feature>
<dbReference type="EMBL" id="CP042261">
    <property type="protein sequence ID" value="QDY69255.1"/>
    <property type="molecule type" value="Genomic_DNA"/>
</dbReference>
<name>A0A5B8I6R0_9RHOB</name>
<evidence type="ECO:0000256" key="8">
    <source>
        <dbReference type="ARBA" id="ARBA00037998"/>
    </source>
</evidence>
<evidence type="ECO:0000256" key="5">
    <source>
        <dbReference type="ARBA" id="ARBA00022970"/>
    </source>
</evidence>
<gene>
    <name evidence="10" type="ORF">FPZ52_06135</name>
</gene>
<feature type="transmembrane region" description="Helical" evidence="9">
    <location>
        <begin position="153"/>
        <end position="172"/>
    </location>
</feature>
<dbReference type="AlphaFoldDB" id="A0A5B8I6R0"/>
<feature type="transmembrane region" description="Helical" evidence="9">
    <location>
        <begin position="91"/>
        <end position="114"/>
    </location>
</feature>
<dbReference type="RefSeq" id="WP_146364635.1">
    <property type="nucleotide sequence ID" value="NZ_CP042261.1"/>
</dbReference>
<accession>A0A5B8I6R0</accession>
<feature type="transmembrane region" description="Helical" evidence="9">
    <location>
        <begin position="6"/>
        <end position="26"/>
    </location>
</feature>
<feature type="transmembrane region" description="Helical" evidence="9">
    <location>
        <begin position="38"/>
        <end position="58"/>
    </location>
</feature>
<keyword evidence="6 9" id="KW-1133">Transmembrane helix</keyword>
<keyword evidence="11" id="KW-1185">Reference proteome</keyword>
<reference evidence="10 11" key="1">
    <citation type="submission" date="2019-07" db="EMBL/GenBank/DDBJ databases">
        <title>Litoreibacter alkalisoli sp. nov., isolated from saline-alkaline soil.</title>
        <authorList>
            <person name="Wang S."/>
            <person name="Xu L."/>
            <person name="Xing Y.-T."/>
            <person name="Sun J.-Q."/>
        </authorList>
    </citation>
    <scope>NUCLEOTIDE SEQUENCE [LARGE SCALE GENOMIC DNA]</scope>
    <source>
        <strain evidence="10 11">LN3S51</strain>
    </source>
</reference>
<dbReference type="KEGG" id="lit:FPZ52_06135"/>
<dbReference type="PANTHER" id="PTHR11795">
    <property type="entry name" value="BRANCHED-CHAIN AMINO ACID TRANSPORT SYSTEM PERMEASE PROTEIN LIVH"/>
    <property type="match status" value="1"/>
</dbReference>
<proteinExistence type="inferred from homology"/>
<evidence type="ECO:0000256" key="9">
    <source>
        <dbReference type="SAM" id="Phobius"/>
    </source>
</evidence>
<feature type="transmembrane region" description="Helical" evidence="9">
    <location>
        <begin position="249"/>
        <end position="268"/>
    </location>
</feature>
<dbReference type="GO" id="GO:0005886">
    <property type="term" value="C:plasma membrane"/>
    <property type="evidence" value="ECO:0007669"/>
    <property type="project" value="UniProtKB-SubCell"/>
</dbReference>
<protein>
    <recommendedName>
        <fullName evidence="12">ABC transporter permease</fullName>
    </recommendedName>
</protein>
<keyword evidence="3" id="KW-1003">Cell membrane</keyword>
<feature type="transmembrane region" description="Helical" evidence="9">
    <location>
        <begin position="224"/>
        <end position="242"/>
    </location>
</feature>
<evidence type="ECO:0008006" key="12">
    <source>
        <dbReference type="Google" id="ProtNLM"/>
    </source>
</evidence>
<dbReference type="InterPro" id="IPR052157">
    <property type="entry name" value="BCAA_transport_permease"/>
</dbReference>
<keyword evidence="2" id="KW-0813">Transport</keyword>
<keyword evidence="7 9" id="KW-0472">Membrane</keyword>
<organism evidence="10 11">
    <name type="scientific">Qingshengfaniella alkalisoli</name>
    <dbReference type="NCBI Taxonomy" id="2599296"/>
    <lineage>
        <taxon>Bacteria</taxon>
        <taxon>Pseudomonadati</taxon>
        <taxon>Pseudomonadota</taxon>
        <taxon>Alphaproteobacteria</taxon>
        <taxon>Rhodobacterales</taxon>
        <taxon>Paracoccaceae</taxon>
        <taxon>Qingshengfaniella</taxon>
    </lineage>
</organism>
<sequence>MSGRTGSAILIIILLTATLGGAWSLWPANIWRSSMLDAITVASLVFLLAAGLIIFYGLSDLVNLTFPAFMLLGATAPDVLLAHLPRDLIHPVAFTAILLLAVGLIGIAVFALFVHPLQPDVRRGTLALLAVTIIATVGLDDLDFEQAFILPRWSPYAAAALLGAGFLLFRNWRLPRLTMRASQSNPELARMFGLRLGRFALAGFVLSCVLAALAGALLHATPSTAPHAGLSIVAILGGMTFISCGMRSMLLCALTSLLFGAVFCFGELLRVDGGLIACSALLVGAVGLGAANGKVSV</sequence>